<proteinExistence type="predicted"/>
<dbReference type="InterPro" id="IPR016181">
    <property type="entry name" value="Acyl_CoA_acyltransferase"/>
</dbReference>
<sequence>MKLVTDKPGEQPVIWEWMQRHVGLPWSSDLRTIGVMREDGTIAAAVGFNSWTHESCWMHVAFDGPHSMTRDLIRAAFKYPFKDCGKAAVYALPYKDNDEAMRFIPKMGFKELARTADCVMFEMKAEDCRWIKEN</sequence>
<organism evidence="1">
    <name type="scientific">uncultured Caudovirales phage</name>
    <dbReference type="NCBI Taxonomy" id="2100421"/>
    <lineage>
        <taxon>Viruses</taxon>
        <taxon>Duplodnaviria</taxon>
        <taxon>Heunggongvirae</taxon>
        <taxon>Uroviricota</taxon>
        <taxon>Caudoviricetes</taxon>
        <taxon>Peduoviridae</taxon>
        <taxon>Maltschvirus</taxon>
        <taxon>Maltschvirus maltsch</taxon>
    </lineage>
</organism>
<dbReference type="EMBL" id="LR796318">
    <property type="protein sequence ID" value="CAB4136685.1"/>
    <property type="molecule type" value="Genomic_DNA"/>
</dbReference>
<gene>
    <name evidence="1" type="ORF">UFOVP312_44</name>
</gene>
<evidence type="ECO:0008006" key="2">
    <source>
        <dbReference type="Google" id="ProtNLM"/>
    </source>
</evidence>
<accession>A0A6J5LQ92</accession>
<reference evidence="1" key="1">
    <citation type="submission" date="2020-04" db="EMBL/GenBank/DDBJ databases">
        <authorList>
            <person name="Chiriac C."/>
            <person name="Salcher M."/>
            <person name="Ghai R."/>
            <person name="Kavagutti S V."/>
        </authorList>
    </citation>
    <scope>NUCLEOTIDE SEQUENCE</scope>
</reference>
<protein>
    <recommendedName>
        <fullName evidence="2">N-acetyltransferase domain-containing protein</fullName>
    </recommendedName>
</protein>
<name>A0A6J5LQ92_9CAUD</name>
<dbReference type="SUPFAM" id="SSF55729">
    <property type="entry name" value="Acyl-CoA N-acyltransferases (Nat)"/>
    <property type="match status" value="1"/>
</dbReference>
<evidence type="ECO:0000313" key="1">
    <source>
        <dbReference type="EMBL" id="CAB4136685.1"/>
    </source>
</evidence>
<dbReference type="Gene3D" id="3.40.630.30">
    <property type="match status" value="1"/>
</dbReference>